<dbReference type="InterPro" id="IPR001667">
    <property type="entry name" value="DDH_dom"/>
</dbReference>
<dbReference type="Gene3D" id="3.10.310.30">
    <property type="match status" value="1"/>
</dbReference>
<dbReference type="Gene3D" id="3.90.1640.10">
    <property type="entry name" value="inorganic pyrophosphatase (n-terminal core)"/>
    <property type="match status" value="1"/>
</dbReference>
<dbReference type="Pfam" id="PF01368">
    <property type="entry name" value="DHH"/>
    <property type="match status" value="1"/>
</dbReference>
<dbReference type="EMBL" id="JACYWE010000001">
    <property type="protein sequence ID" value="MBD8505453.1"/>
    <property type="molecule type" value="Genomic_DNA"/>
</dbReference>
<sequence>MHEVTALLARARDAVIACHIHPDADTLGSGLALAAFLRSRGTRVSVSFAEPSALPEVFATLPGSGDIMRPSDVPAAVDTFISVDAASSDRLGELAGYVGTAAHSIVIDHHRSNAGFGDVNYIDATADSTTVLVARILRQFGEAPFPRDIAHCLYAGLVTDTGSFRWCGPEAHVLAAELIGCGIDAVAISRDLLDTHPFGRLGMLSTVLGGARLLPEVAGGQGLVLATVHEADLLGLPEDERETVIDIVRGTAEAEVAAVLKETGPARWAVSLRSKQCVDVARVAAAFGGGGHARSAGFNATGDQEAVIADLVRELG</sequence>
<dbReference type="Proteomes" id="UP000642993">
    <property type="component" value="Unassembled WGS sequence"/>
</dbReference>
<name>A0A927JAA8_9ACTN</name>
<dbReference type="GO" id="GO:0003676">
    <property type="term" value="F:nucleic acid binding"/>
    <property type="evidence" value="ECO:0007669"/>
    <property type="project" value="InterPro"/>
</dbReference>
<keyword evidence="4" id="KW-1185">Reference proteome</keyword>
<dbReference type="InterPro" id="IPR051319">
    <property type="entry name" value="Oligoribo/pAp-PDE_c-di-AMP_PDE"/>
</dbReference>
<dbReference type="Pfam" id="PF02272">
    <property type="entry name" value="DHHA1"/>
    <property type="match status" value="1"/>
</dbReference>
<comment type="caution">
    <text evidence="3">The sequence shown here is derived from an EMBL/GenBank/DDBJ whole genome shotgun (WGS) entry which is preliminary data.</text>
</comment>
<dbReference type="PANTHER" id="PTHR47618">
    <property type="entry name" value="BIFUNCTIONAL OLIGORIBONUCLEASE AND PAP PHOSPHATASE NRNA"/>
    <property type="match status" value="1"/>
</dbReference>
<evidence type="ECO:0000313" key="3">
    <source>
        <dbReference type="EMBL" id="MBD8505453.1"/>
    </source>
</evidence>
<evidence type="ECO:0000259" key="2">
    <source>
        <dbReference type="Pfam" id="PF02272"/>
    </source>
</evidence>
<reference evidence="3" key="1">
    <citation type="submission" date="2020-09" db="EMBL/GenBank/DDBJ databases">
        <title>Hoyosella lacisalsi sp. nov., a halotolerant actinobacterium isolated from soil of Lake Gudzhirganskoe.</title>
        <authorList>
            <person name="Yang Q."/>
            <person name="Guo P.Y."/>
            <person name="Liu S.W."/>
            <person name="Li F.N."/>
            <person name="Sun C.H."/>
        </authorList>
    </citation>
    <scope>NUCLEOTIDE SEQUENCE</scope>
    <source>
        <strain evidence="3">G463</strain>
    </source>
</reference>
<dbReference type="AlphaFoldDB" id="A0A927JAA8"/>
<feature type="domain" description="DHHA1" evidence="2">
    <location>
        <begin position="238"/>
        <end position="312"/>
    </location>
</feature>
<proteinExistence type="predicted"/>
<gene>
    <name evidence="3" type="ORF">HT102_02980</name>
</gene>
<organism evidence="3 4">
    <name type="scientific">Lolliginicoccus lacisalsi</name>
    <dbReference type="NCBI Taxonomy" id="2742202"/>
    <lineage>
        <taxon>Bacteria</taxon>
        <taxon>Bacillati</taxon>
        <taxon>Actinomycetota</taxon>
        <taxon>Actinomycetes</taxon>
        <taxon>Mycobacteriales</taxon>
        <taxon>Hoyosellaceae</taxon>
        <taxon>Lolliginicoccus</taxon>
    </lineage>
</organism>
<dbReference type="SUPFAM" id="SSF64182">
    <property type="entry name" value="DHH phosphoesterases"/>
    <property type="match status" value="1"/>
</dbReference>
<dbReference type="PANTHER" id="PTHR47618:SF1">
    <property type="entry name" value="BIFUNCTIONAL OLIGORIBONUCLEASE AND PAP PHOSPHATASE NRNA"/>
    <property type="match status" value="1"/>
</dbReference>
<dbReference type="InterPro" id="IPR038763">
    <property type="entry name" value="DHH_sf"/>
</dbReference>
<evidence type="ECO:0000259" key="1">
    <source>
        <dbReference type="Pfam" id="PF01368"/>
    </source>
</evidence>
<protein>
    <submittedName>
        <fullName evidence="3">DHH family phosphoesterase</fullName>
    </submittedName>
</protein>
<evidence type="ECO:0000313" key="4">
    <source>
        <dbReference type="Proteomes" id="UP000642993"/>
    </source>
</evidence>
<feature type="domain" description="DDH" evidence="1">
    <location>
        <begin position="15"/>
        <end position="156"/>
    </location>
</feature>
<accession>A0A927JAA8</accession>
<dbReference type="InterPro" id="IPR003156">
    <property type="entry name" value="DHHA1_dom"/>
</dbReference>